<dbReference type="InterPro" id="IPR005804">
    <property type="entry name" value="FA_desaturase_dom"/>
</dbReference>
<dbReference type="GO" id="GO:0016491">
    <property type="term" value="F:oxidoreductase activity"/>
    <property type="evidence" value="ECO:0007669"/>
    <property type="project" value="UniProtKB-KW"/>
</dbReference>
<comment type="caution">
    <text evidence="3">The sequence shown here is derived from an EMBL/GenBank/DDBJ whole genome shotgun (WGS) entry which is preliminary data.</text>
</comment>
<keyword evidence="1" id="KW-1133">Transmembrane helix</keyword>
<keyword evidence="4" id="KW-1185">Reference proteome</keyword>
<keyword evidence="1" id="KW-0472">Membrane</keyword>
<dbReference type="EC" id="1.14.19.-" evidence="3"/>
<sequence length="321" mass="35981">MSTYSLSPARRAELNQKSNWRGTLEVAKDWTLVIAGFAISLAWPHPLSYVLSVFLLASAMAGFAILQHETAHRSLFATPSLNEWIGEYLAALPILQSMPGYRAYHMVHHRLAGTPDDPDRIMTESYPVSPGSLKRKLWRDISGQTGIKSIIGLMGMYAGYWKYELTGKVERLMPAPQGVSGYAKKFIANNGHIAILWQFAIWGALYALGNGWLYGLWAIAFIFVLPTCMRIRQIADHAVVADPLSKNPLMHARSTSANWFEKLLFAPHYEHYHLEHHLMPTAPCWHLPKLHAELKAAGVIPEQNQATSLLDVLRRATISTT</sequence>
<proteinExistence type="predicted"/>
<dbReference type="RefSeq" id="WP_379070283.1">
    <property type="nucleotide sequence ID" value="NZ_JBHTIT010000001.1"/>
</dbReference>
<reference evidence="4" key="1">
    <citation type="journal article" date="2019" name="Int. J. Syst. Evol. Microbiol.">
        <title>The Global Catalogue of Microorganisms (GCM) 10K type strain sequencing project: providing services to taxonomists for standard genome sequencing and annotation.</title>
        <authorList>
            <consortium name="The Broad Institute Genomics Platform"/>
            <consortium name="The Broad Institute Genome Sequencing Center for Infectious Disease"/>
            <person name="Wu L."/>
            <person name="Ma J."/>
        </authorList>
    </citation>
    <scope>NUCLEOTIDE SEQUENCE [LARGE SCALE GENOMIC DNA]</scope>
    <source>
        <strain evidence="4">CCUG 63419</strain>
    </source>
</reference>
<dbReference type="EMBL" id="JBHTIT010000001">
    <property type="protein sequence ID" value="MFD0950006.1"/>
    <property type="molecule type" value="Genomic_DNA"/>
</dbReference>
<feature type="transmembrane region" description="Helical" evidence="1">
    <location>
        <begin position="49"/>
        <end position="66"/>
    </location>
</feature>
<dbReference type="InterPro" id="IPR012171">
    <property type="entry name" value="Fatty_acid_desaturase"/>
</dbReference>
<name>A0ABW3HEX2_9GAMM</name>
<protein>
    <submittedName>
        <fullName evidence="3">Fatty acid desaturase family protein</fullName>
        <ecNumber evidence="3">1.14.19.-</ecNumber>
    </submittedName>
</protein>
<accession>A0ABW3HEX2</accession>
<keyword evidence="1" id="KW-0812">Transmembrane</keyword>
<gene>
    <name evidence="3" type="ORF">ACFQ0F_06330</name>
</gene>
<dbReference type="CDD" id="cd03510">
    <property type="entry name" value="Rhizobitoxine-FADS-like"/>
    <property type="match status" value="1"/>
</dbReference>
<feature type="domain" description="Fatty acid desaturase" evidence="2">
    <location>
        <begin position="45"/>
        <end position="296"/>
    </location>
</feature>
<evidence type="ECO:0000259" key="2">
    <source>
        <dbReference type="Pfam" id="PF00487"/>
    </source>
</evidence>
<dbReference type="Proteomes" id="UP001597044">
    <property type="component" value="Unassembled WGS sequence"/>
</dbReference>
<evidence type="ECO:0000313" key="3">
    <source>
        <dbReference type="EMBL" id="MFD0950006.1"/>
    </source>
</evidence>
<evidence type="ECO:0000256" key="1">
    <source>
        <dbReference type="SAM" id="Phobius"/>
    </source>
</evidence>
<dbReference type="PANTHER" id="PTHR19353">
    <property type="entry name" value="FATTY ACID DESATURASE 2"/>
    <property type="match status" value="1"/>
</dbReference>
<feature type="transmembrane region" description="Helical" evidence="1">
    <location>
        <begin position="199"/>
        <end position="225"/>
    </location>
</feature>
<evidence type="ECO:0000313" key="4">
    <source>
        <dbReference type="Proteomes" id="UP001597044"/>
    </source>
</evidence>
<dbReference type="PANTHER" id="PTHR19353:SF19">
    <property type="entry name" value="DELTA(5) FATTY ACID DESATURASE C-RELATED"/>
    <property type="match status" value="1"/>
</dbReference>
<keyword evidence="3" id="KW-0560">Oxidoreductase</keyword>
<organism evidence="3 4">
    <name type="scientific">Paraperlucidibaca wandonensis</name>
    <dbReference type="NCBI Taxonomy" id="1268273"/>
    <lineage>
        <taxon>Bacteria</taxon>
        <taxon>Pseudomonadati</taxon>
        <taxon>Pseudomonadota</taxon>
        <taxon>Gammaproteobacteria</taxon>
        <taxon>Moraxellales</taxon>
        <taxon>Moraxellaceae</taxon>
        <taxon>Paraperlucidibaca</taxon>
    </lineage>
</organism>
<dbReference type="Pfam" id="PF00487">
    <property type="entry name" value="FA_desaturase"/>
    <property type="match status" value="1"/>
</dbReference>